<dbReference type="EMBL" id="SJSM01000003">
    <property type="protein sequence ID" value="TCC97705.1"/>
    <property type="molecule type" value="Genomic_DNA"/>
</dbReference>
<evidence type="ECO:0000313" key="1">
    <source>
        <dbReference type="EMBL" id="TCC97705.1"/>
    </source>
</evidence>
<reference evidence="1 2" key="1">
    <citation type="submission" date="2019-02" db="EMBL/GenBank/DDBJ databases">
        <title>Pedobacter sp. RP-3-8 sp. nov., isolated from Arctic soil.</title>
        <authorList>
            <person name="Dahal R.H."/>
        </authorList>
    </citation>
    <scope>NUCLEOTIDE SEQUENCE [LARGE SCALE GENOMIC DNA]</scope>
    <source>
        <strain evidence="1 2">RP-3-8</strain>
    </source>
</reference>
<evidence type="ECO:0000313" key="2">
    <source>
        <dbReference type="Proteomes" id="UP000291117"/>
    </source>
</evidence>
<name>A0A4R0NBX5_9SPHI</name>
<dbReference type="AlphaFoldDB" id="A0A4R0NBX5"/>
<dbReference type="Proteomes" id="UP000291117">
    <property type="component" value="Unassembled WGS sequence"/>
</dbReference>
<comment type="caution">
    <text evidence="1">The sequence shown here is derived from an EMBL/GenBank/DDBJ whole genome shotgun (WGS) entry which is preliminary data.</text>
</comment>
<organism evidence="1 2">
    <name type="scientific">Pedobacter hiemivivus</name>
    <dbReference type="NCBI Taxonomy" id="2530454"/>
    <lineage>
        <taxon>Bacteria</taxon>
        <taxon>Pseudomonadati</taxon>
        <taxon>Bacteroidota</taxon>
        <taxon>Sphingobacteriia</taxon>
        <taxon>Sphingobacteriales</taxon>
        <taxon>Sphingobacteriaceae</taxon>
        <taxon>Pedobacter</taxon>
    </lineage>
</organism>
<keyword evidence="2" id="KW-1185">Reference proteome</keyword>
<sequence length="116" mass="13583">MIKDILRFSLLLALTNLGLKSYGQKPTPSDTLKNKIQTHNYRKLVHKDSTRIEKIDRLNSDYRELIVAAMTNTKLGEAERRTKIDQLIAEKTKKLKELQTDKENTINVRSLRRTRF</sequence>
<protein>
    <submittedName>
        <fullName evidence="1">Uncharacterized protein</fullName>
    </submittedName>
</protein>
<proteinExistence type="predicted"/>
<accession>A0A4R0NBX5</accession>
<gene>
    <name evidence="1" type="ORF">EZ444_07255</name>
</gene>